<dbReference type="EMBL" id="BDDD01000564">
    <property type="protein sequence ID" value="GAV67554.1"/>
    <property type="molecule type" value="Genomic_DNA"/>
</dbReference>
<dbReference type="STRING" id="3775.A0A1Q3BI57"/>
<proteinExistence type="predicted"/>
<evidence type="ECO:0000256" key="1">
    <source>
        <dbReference type="ARBA" id="ARBA00022723"/>
    </source>
</evidence>
<dbReference type="OrthoDB" id="8062037at2759"/>
<evidence type="ECO:0000256" key="3">
    <source>
        <dbReference type="ARBA" id="ARBA00022833"/>
    </source>
</evidence>
<dbReference type="GO" id="GO:0005634">
    <property type="term" value="C:nucleus"/>
    <property type="evidence" value="ECO:0007669"/>
    <property type="project" value="TreeGrafter"/>
</dbReference>
<dbReference type="AlphaFoldDB" id="A0A1Q3BI57"/>
<keyword evidence="1" id="KW-0479">Metal-binding</keyword>
<dbReference type="InterPro" id="IPR013083">
    <property type="entry name" value="Znf_RING/FYVE/PHD"/>
</dbReference>
<keyword evidence="2 4" id="KW-0863">Zinc-finger</keyword>
<dbReference type="PANTHER" id="PTHR45931:SF25">
    <property type="entry name" value="E3 UBIQUITIN-PROTEIN LIGASE RLIM-LIKE ISOFORM X1"/>
    <property type="match status" value="1"/>
</dbReference>
<feature type="region of interest" description="Disordered" evidence="5">
    <location>
        <begin position="336"/>
        <end position="360"/>
    </location>
</feature>
<dbReference type="Proteomes" id="UP000187406">
    <property type="component" value="Unassembled WGS sequence"/>
</dbReference>
<reference evidence="8" key="1">
    <citation type="submission" date="2016-04" db="EMBL/GenBank/DDBJ databases">
        <title>Cephalotus genome sequencing.</title>
        <authorList>
            <person name="Fukushima K."/>
            <person name="Hasebe M."/>
            <person name="Fang X."/>
        </authorList>
    </citation>
    <scope>NUCLEOTIDE SEQUENCE [LARGE SCALE GENOMIC DNA]</scope>
    <source>
        <strain evidence="8">cv. St1</strain>
    </source>
</reference>
<dbReference type="InterPro" id="IPR011016">
    <property type="entry name" value="Znf_RING-CH"/>
</dbReference>
<dbReference type="InterPro" id="IPR051834">
    <property type="entry name" value="RING_finger_E3_ligase"/>
</dbReference>
<evidence type="ECO:0000256" key="4">
    <source>
        <dbReference type="PROSITE-ProRule" id="PRU00175"/>
    </source>
</evidence>
<keyword evidence="8" id="KW-1185">Reference proteome</keyword>
<evidence type="ECO:0000256" key="2">
    <source>
        <dbReference type="ARBA" id="ARBA00022771"/>
    </source>
</evidence>
<feature type="region of interest" description="Disordered" evidence="5">
    <location>
        <begin position="561"/>
        <end position="597"/>
    </location>
</feature>
<evidence type="ECO:0000256" key="5">
    <source>
        <dbReference type="SAM" id="MobiDB-lite"/>
    </source>
</evidence>
<dbReference type="GO" id="GO:0061630">
    <property type="term" value="F:ubiquitin protein ligase activity"/>
    <property type="evidence" value="ECO:0007669"/>
    <property type="project" value="TreeGrafter"/>
</dbReference>
<dbReference type="SMART" id="SM00744">
    <property type="entry name" value="RINGv"/>
    <property type="match status" value="1"/>
</dbReference>
<protein>
    <submittedName>
        <fullName evidence="7">Zf-RING_2 domain-containing protein</fullName>
    </submittedName>
</protein>
<accession>A0A1Q3BI57</accession>
<evidence type="ECO:0000313" key="7">
    <source>
        <dbReference type="EMBL" id="GAV67554.1"/>
    </source>
</evidence>
<dbReference type="Pfam" id="PF13639">
    <property type="entry name" value="zf-RING_2"/>
    <property type="match status" value="1"/>
</dbReference>
<evidence type="ECO:0000313" key="8">
    <source>
        <dbReference type="Proteomes" id="UP000187406"/>
    </source>
</evidence>
<dbReference type="FunFam" id="3.30.40.10:FF:000594">
    <property type="entry name" value="RING/U-box superfamily protein"/>
    <property type="match status" value="1"/>
</dbReference>
<dbReference type="CDD" id="cd16454">
    <property type="entry name" value="RING-H2_PA-TM-RING"/>
    <property type="match status" value="1"/>
</dbReference>
<feature type="domain" description="RING-type" evidence="6">
    <location>
        <begin position="706"/>
        <end position="747"/>
    </location>
</feature>
<dbReference type="GO" id="GO:0006511">
    <property type="term" value="P:ubiquitin-dependent protein catabolic process"/>
    <property type="evidence" value="ECO:0007669"/>
    <property type="project" value="TreeGrafter"/>
</dbReference>
<dbReference type="PROSITE" id="PS50089">
    <property type="entry name" value="ZF_RING_2"/>
    <property type="match status" value="1"/>
</dbReference>
<name>A0A1Q3BI57_CEPFO</name>
<dbReference type="SUPFAM" id="SSF57850">
    <property type="entry name" value="RING/U-box"/>
    <property type="match status" value="1"/>
</dbReference>
<organism evidence="7 8">
    <name type="scientific">Cephalotus follicularis</name>
    <name type="common">Albany pitcher plant</name>
    <dbReference type="NCBI Taxonomy" id="3775"/>
    <lineage>
        <taxon>Eukaryota</taxon>
        <taxon>Viridiplantae</taxon>
        <taxon>Streptophyta</taxon>
        <taxon>Embryophyta</taxon>
        <taxon>Tracheophyta</taxon>
        <taxon>Spermatophyta</taxon>
        <taxon>Magnoliopsida</taxon>
        <taxon>eudicotyledons</taxon>
        <taxon>Gunneridae</taxon>
        <taxon>Pentapetalae</taxon>
        <taxon>rosids</taxon>
        <taxon>fabids</taxon>
        <taxon>Oxalidales</taxon>
        <taxon>Cephalotaceae</taxon>
        <taxon>Cephalotus</taxon>
    </lineage>
</organism>
<dbReference type="InParanoid" id="A0A1Q3BI57"/>
<feature type="compositionally biased region" description="Polar residues" evidence="5">
    <location>
        <begin position="581"/>
        <end position="597"/>
    </location>
</feature>
<dbReference type="FunCoup" id="A0A1Q3BI57">
    <property type="interactions" value="1215"/>
</dbReference>
<dbReference type="PANTHER" id="PTHR45931">
    <property type="entry name" value="SI:CH211-59O9.10"/>
    <property type="match status" value="1"/>
</dbReference>
<keyword evidence="3" id="KW-0862">Zinc</keyword>
<sequence>MEDMDIDPIVDIPDTPDRLASRNFNHGKFIRRESNSSVPRELIHSHFMAEESLIPVGRRCRVETDNGHHKRHHVHSRKTPCNLEEIEQKASVETGIGCNGGPYINPRKTPSNMEEIEHRNSTVILSPLEKPRNSLLVRKMAIAKNSKDEARHFIGAHHTDKGKSIHDGDHLVKQMTEGQIANTGGSYLHCASKVLTSGNSFKGKEKIDENTCKRVGSDTDNGREMDRLIGSEHMMEKEFSTSHHSLKSPRVSGQKRLVRNGCISPLNIATRAQQLADRNHQSTKAKDVEHNQITNMVPSPCVIDISDIVAEDINCERVKGKGVLIYPRTLKKHDTISNHFSSDTSKNNDEEPSGFNDANRDMVGRFEGLGGWISTCNHSRKIGHQFSDDAGRPGKNNEVGCFVNKPGNRILNRDTRSVRNYRDALVKKQKNESSSRNCGEFIELVSNDSKAVVLGSSGESSSSSSFRSQNHQHQAILDPMVEIDELSPEMRHSDSRGIGCINDDVSDARARQLEADEMLARELQEQLYHEPSIFGGGEIDANIAWLLQRENAFRAAPIRNPRVQNPRDSSRTHSYRHPLSRSFQNPSNGREAQIRVPSTRNSRLRSRIFSRSPAASSRARNFQFPLDMDLDMRLDILEALEAAVDDFTNIGIDSDVLQVQRDFNENDYEMLLALDENNHRHVGATVNQINSLPQSMVQTENIDEACAICLENPTIGETIRHLPCLHKFHKDCIDPWLSKKTSCPVCKSSIT</sequence>
<dbReference type="SMART" id="SM00184">
    <property type="entry name" value="RING"/>
    <property type="match status" value="1"/>
</dbReference>
<gene>
    <name evidence="7" type="ORF">CFOL_v3_11059</name>
</gene>
<evidence type="ECO:0000259" key="6">
    <source>
        <dbReference type="PROSITE" id="PS50089"/>
    </source>
</evidence>
<dbReference type="GO" id="GO:0008270">
    <property type="term" value="F:zinc ion binding"/>
    <property type="evidence" value="ECO:0007669"/>
    <property type="project" value="UniProtKB-KW"/>
</dbReference>
<comment type="caution">
    <text evidence="7">The sequence shown here is derived from an EMBL/GenBank/DDBJ whole genome shotgun (WGS) entry which is preliminary data.</text>
</comment>
<dbReference type="InterPro" id="IPR001841">
    <property type="entry name" value="Znf_RING"/>
</dbReference>
<dbReference type="Gene3D" id="3.30.40.10">
    <property type="entry name" value="Zinc/RING finger domain, C3HC4 (zinc finger)"/>
    <property type="match status" value="1"/>
</dbReference>